<protein>
    <recommendedName>
        <fullName evidence="2">site-specific DNA-methyltransferase (adenine-specific)</fullName>
        <ecNumber evidence="2">2.1.1.72</ecNumber>
    </recommendedName>
</protein>
<gene>
    <name evidence="8" type="ORF">SAMN05444159_4283</name>
</gene>
<evidence type="ECO:0000256" key="3">
    <source>
        <dbReference type="ARBA" id="ARBA00022603"/>
    </source>
</evidence>
<dbReference type="RefSeq" id="WP_197688358.1">
    <property type="nucleotide sequence ID" value="NZ_LT670844.1"/>
</dbReference>
<comment type="catalytic activity">
    <reaction evidence="5">
        <text>a 2'-deoxyadenosine in DNA + S-adenosyl-L-methionine = an N(6)-methyl-2'-deoxyadenosine in DNA + S-adenosyl-L-homocysteine + H(+)</text>
        <dbReference type="Rhea" id="RHEA:15197"/>
        <dbReference type="Rhea" id="RHEA-COMP:12418"/>
        <dbReference type="Rhea" id="RHEA-COMP:12419"/>
        <dbReference type="ChEBI" id="CHEBI:15378"/>
        <dbReference type="ChEBI" id="CHEBI:57856"/>
        <dbReference type="ChEBI" id="CHEBI:59789"/>
        <dbReference type="ChEBI" id="CHEBI:90615"/>
        <dbReference type="ChEBI" id="CHEBI:90616"/>
        <dbReference type="EC" id="2.1.1.72"/>
    </reaction>
</comment>
<dbReference type="AlphaFoldDB" id="A0A1M6VMX6"/>
<dbReference type="GO" id="GO:0032259">
    <property type="term" value="P:methylation"/>
    <property type="evidence" value="ECO:0007669"/>
    <property type="project" value="UniProtKB-KW"/>
</dbReference>
<dbReference type="Pfam" id="PF02384">
    <property type="entry name" value="N6_Mtase"/>
    <property type="match status" value="1"/>
</dbReference>
<comment type="similarity">
    <text evidence="1">Belongs to the N(4)/N(6)-methyltransferase family.</text>
</comment>
<evidence type="ECO:0000256" key="2">
    <source>
        <dbReference type="ARBA" id="ARBA00011900"/>
    </source>
</evidence>
<dbReference type="GO" id="GO:0003677">
    <property type="term" value="F:DNA binding"/>
    <property type="evidence" value="ECO:0007669"/>
    <property type="project" value="InterPro"/>
</dbReference>
<accession>A0A1M6VMX6</accession>
<evidence type="ECO:0000259" key="6">
    <source>
        <dbReference type="Pfam" id="PF02384"/>
    </source>
</evidence>
<keyword evidence="3 8" id="KW-0489">Methyltransferase</keyword>
<dbReference type="Gene3D" id="3.40.50.150">
    <property type="entry name" value="Vaccinia Virus protein VP39"/>
    <property type="match status" value="1"/>
</dbReference>
<feature type="domain" description="Type ISP restriction-modification enzyme LLaBIII C-terminal specificity" evidence="7">
    <location>
        <begin position="779"/>
        <end position="1086"/>
    </location>
</feature>
<evidence type="ECO:0000256" key="5">
    <source>
        <dbReference type="ARBA" id="ARBA00047942"/>
    </source>
</evidence>
<dbReference type="InterPro" id="IPR029063">
    <property type="entry name" value="SAM-dependent_MTases_sf"/>
</dbReference>
<dbReference type="Proteomes" id="UP000189935">
    <property type="component" value="Chromosome I"/>
</dbReference>
<dbReference type="GO" id="GO:0008170">
    <property type="term" value="F:N-methyltransferase activity"/>
    <property type="evidence" value="ECO:0007669"/>
    <property type="project" value="InterPro"/>
</dbReference>
<dbReference type="EMBL" id="LT670844">
    <property type="protein sequence ID" value="SHK82596.1"/>
    <property type="molecule type" value="Genomic_DNA"/>
</dbReference>
<dbReference type="InterPro" id="IPR050953">
    <property type="entry name" value="N4_N6_ade-DNA_methylase"/>
</dbReference>
<dbReference type="Pfam" id="PF18135">
    <property type="entry name" value="Type_ISP_C"/>
    <property type="match status" value="1"/>
</dbReference>
<dbReference type="SUPFAM" id="SSF53335">
    <property type="entry name" value="S-adenosyl-L-methionine-dependent methyltransferases"/>
    <property type="match status" value="1"/>
</dbReference>
<organism evidence="8 9">
    <name type="scientific">Bradyrhizobium lablabi</name>
    <dbReference type="NCBI Taxonomy" id="722472"/>
    <lineage>
        <taxon>Bacteria</taxon>
        <taxon>Pseudomonadati</taxon>
        <taxon>Pseudomonadota</taxon>
        <taxon>Alphaproteobacteria</taxon>
        <taxon>Hyphomicrobiales</taxon>
        <taxon>Nitrobacteraceae</taxon>
        <taxon>Bradyrhizobium</taxon>
    </lineage>
</organism>
<dbReference type="GO" id="GO:0009007">
    <property type="term" value="F:site-specific DNA-methyltransferase (adenine-specific) activity"/>
    <property type="evidence" value="ECO:0007669"/>
    <property type="project" value="UniProtKB-EC"/>
</dbReference>
<dbReference type="InterPro" id="IPR003356">
    <property type="entry name" value="DNA_methylase_A-5"/>
</dbReference>
<dbReference type="PRINTS" id="PR00507">
    <property type="entry name" value="N12N6MTFRASE"/>
</dbReference>
<proteinExistence type="inferred from homology"/>
<sequence length="1133" mass="125909">MNKPKAADYIREYLVRMAEIRGTGGATKETSYYSALENLLNHFGKDLRPRVICNGQLRNQGAGNPDFGLYTKTQLQGGEPRPAQIPERGVIEVKGLADKNWQTAKSAQATKYFGHYHLVLVTNYREFRLIGEDENGKATELEHYVLAIDEPSFWSMTANPALAVAEHAVHFEEFLRRVMMTAAPLVKAQDVAWFLASYARDALQTLNAKGSGTLDPLRKALETALGIKFEGEEGDHFFKSTLIQTLFYGVFSAWVVYVKQSINRFDWRAAAYTLTVPMVKALFEQIATPSKLGALGLIPILDRTAEALNRVDQKAFFKTFDTGEAVQHFYEPFLQAFDPELRKSLGVWYTPNEIVTYMVERVDHVLRTELGRPNGLADKDVYVLDPCCGTGTYVVAVLKRIEKTLRAQGEDALLADDIKQAARDRVFGFELLSAPFVVAHWQVGNYLAQIGAPLDAAHGERASIYLTNSLTGWEPPKGPKANLPLFPELEQERDAAEHVKRDVPLLVVLGNPPYNAFSGTSPEEEQGLVEPYKDGLIKKWGIKKFNLDELYVRFMRVSQRRIAEGTKQGVVCYISSFSYLSDPSFVVMRQRLLNDFDKVWIDCLNGDSRETGKKTPTGEPDPSVFSTSYNPAGIRLGTSIGLFTRKLAHSPAKAVSYRDFWGKSKREDLLNSLTATDLESSYLQAQPNEENRFSLRPQDVSDTYRSWPKVTELAELSPIAGLQEMRFGALLAHGRAELEASISNYLNPKKSWAEVVATASGPIRDAGAFDAETSRTRLLSKEPFSASNIRRYSLYPMDNRWAYWSAVPTLWNRARPQLVSNAFSGNQFLVVRMSAERPDEGVPAMLTASLPDYHLLRPNVVAIPLMVEHHVDSGLFAAEQKANLSSSARKYLRAIGCCEPDSDPASAKLVWYHALAIFFSPQYLKEHRDGVLTDWPRVPLPSDLSTLQSSAALGQRIGALLDPDLQVAGVTSGTIDSRLVGLGALSRVDGKALKPVDLSLSAGWGHRTTKGIIMPGAGRTRKGSYDPQQSSTLSKTDVEALGAPIDIMLNDVATWLAVPSSVWEYRIGGYQVVKKWLSYREESVLGRPLTKDEAREVTAIVRRLASIILMADELDSNYVVARDDAFLPAANVD</sequence>
<evidence type="ECO:0000313" key="8">
    <source>
        <dbReference type="EMBL" id="SHK82596.1"/>
    </source>
</evidence>
<dbReference type="EC" id="2.1.1.72" evidence="2"/>
<dbReference type="REBASE" id="167178">
    <property type="entry name" value="Bla499ORF4283P"/>
</dbReference>
<keyword evidence="4" id="KW-0808">Transferase</keyword>
<reference evidence="8 9" key="1">
    <citation type="submission" date="2016-11" db="EMBL/GenBank/DDBJ databases">
        <authorList>
            <person name="Jaros S."/>
            <person name="Januszkiewicz K."/>
            <person name="Wedrychowicz H."/>
        </authorList>
    </citation>
    <scope>NUCLEOTIDE SEQUENCE [LARGE SCALE GENOMIC DNA]</scope>
    <source>
        <strain evidence="8 9">GAS499</strain>
    </source>
</reference>
<evidence type="ECO:0000313" key="9">
    <source>
        <dbReference type="Proteomes" id="UP000189935"/>
    </source>
</evidence>
<dbReference type="InterPro" id="IPR041635">
    <property type="entry name" value="Type_ISP_LLaBIII_C"/>
</dbReference>
<name>A0A1M6VMX6_9BRAD</name>
<evidence type="ECO:0000256" key="1">
    <source>
        <dbReference type="ARBA" id="ARBA00006594"/>
    </source>
</evidence>
<evidence type="ECO:0000259" key="7">
    <source>
        <dbReference type="Pfam" id="PF18135"/>
    </source>
</evidence>
<dbReference type="PANTHER" id="PTHR33841">
    <property type="entry name" value="DNA METHYLTRANSFERASE YEEA-RELATED"/>
    <property type="match status" value="1"/>
</dbReference>
<dbReference type="PANTHER" id="PTHR33841:SF1">
    <property type="entry name" value="DNA METHYLTRANSFERASE A"/>
    <property type="match status" value="1"/>
</dbReference>
<feature type="domain" description="DNA methylase adenine-specific" evidence="6">
    <location>
        <begin position="326"/>
        <end position="418"/>
    </location>
</feature>
<evidence type="ECO:0000256" key="4">
    <source>
        <dbReference type="ARBA" id="ARBA00022679"/>
    </source>
</evidence>